<dbReference type="Pfam" id="PF00692">
    <property type="entry name" value="dUTPase"/>
    <property type="match status" value="2"/>
</dbReference>
<dbReference type="InterPro" id="IPR033704">
    <property type="entry name" value="dUTPase_trimeric"/>
</dbReference>
<comment type="similarity">
    <text evidence="1">Belongs to the dUTPase family.</text>
</comment>
<evidence type="ECO:0000256" key="5">
    <source>
        <dbReference type="ARBA" id="ARBA00047686"/>
    </source>
</evidence>
<evidence type="ECO:0000313" key="7">
    <source>
        <dbReference type="EMBL" id="NBI31000.1"/>
    </source>
</evidence>
<reference evidence="7 8" key="1">
    <citation type="submission" date="2019-01" db="EMBL/GenBank/DDBJ databases">
        <title>Chengkuizengella sp. nov., isolated from deep-sea sediment of East Pacific Ocean.</title>
        <authorList>
            <person name="Yang J."/>
            <person name="Lai Q."/>
            <person name="Shao Z."/>
        </authorList>
    </citation>
    <scope>NUCLEOTIDE SEQUENCE [LARGE SCALE GENOMIC DNA]</scope>
    <source>
        <strain evidence="7 8">YPA3-1-1</strain>
    </source>
</reference>
<evidence type="ECO:0000256" key="4">
    <source>
        <dbReference type="ARBA" id="ARBA00023080"/>
    </source>
</evidence>
<evidence type="ECO:0000313" key="8">
    <source>
        <dbReference type="Proteomes" id="UP000448943"/>
    </source>
</evidence>
<feature type="domain" description="dUTPase-like" evidence="6">
    <location>
        <begin position="127"/>
        <end position="166"/>
    </location>
</feature>
<dbReference type="Proteomes" id="UP000448943">
    <property type="component" value="Unassembled WGS sequence"/>
</dbReference>
<comment type="caution">
    <text evidence="7">The sequence shown here is derived from an EMBL/GenBank/DDBJ whole genome shotgun (WGS) entry which is preliminary data.</text>
</comment>
<dbReference type="InterPro" id="IPR036157">
    <property type="entry name" value="dUTPase-like_sf"/>
</dbReference>
<dbReference type="InterPro" id="IPR008181">
    <property type="entry name" value="dUTPase"/>
</dbReference>
<dbReference type="AlphaFoldDB" id="A0A6N9Q8C5"/>
<dbReference type="SUPFAM" id="SSF51283">
    <property type="entry name" value="dUTPase-like"/>
    <property type="match status" value="1"/>
</dbReference>
<keyword evidence="3 7" id="KW-0378">Hydrolase</keyword>
<dbReference type="EMBL" id="SIJB01000049">
    <property type="protein sequence ID" value="NBI31000.1"/>
    <property type="molecule type" value="Genomic_DNA"/>
</dbReference>
<dbReference type="GO" id="GO:0046081">
    <property type="term" value="P:dUTP catabolic process"/>
    <property type="evidence" value="ECO:0007669"/>
    <property type="project" value="InterPro"/>
</dbReference>
<dbReference type="PANTHER" id="PTHR11241:SF0">
    <property type="entry name" value="DEOXYURIDINE 5'-TRIPHOSPHATE NUCLEOTIDOHYDROLASE"/>
    <property type="match status" value="1"/>
</dbReference>
<dbReference type="PANTHER" id="PTHR11241">
    <property type="entry name" value="DEOXYURIDINE 5'-TRIPHOSPHATE NUCLEOTIDOHYDROLASE"/>
    <property type="match status" value="1"/>
</dbReference>
<keyword evidence="4" id="KW-0546">Nucleotide metabolism</keyword>
<evidence type="ECO:0000259" key="6">
    <source>
        <dbReference type="Pfam" id="PF00692"/>
    </source>
</evidence>
<proteinExistence type="inferred from homology"/>
<keyword evidence="8" id="KW-1185">Reference proteome</keyword>
<dbReference type="CDD" id="cd07557">
    <property type="entry name" value="trimeric_dUTPase"/>
    <property type="match status" value="1"/>
</dbReference>
<dbReference type="GO" id="GO:0004170">
    <property type="term" value="F:dUTP diphosphatase activity"/>
    <property type="evidence" value="ECO:0007669"/>
    <property type="project" value="UniProtKB-EC"/>
</dbReference>
<accession>A0A6N9Q8C5</accession>
<sequence>MQVKIKKLNQAVNIPKYKTKGAAGFDLPSAEEVIIAPGESVGISTGLAFEIPEGYELQVRPRSGVSFKTKLRFSNTVGTVDYDYRGEVKIAFDNFYRSTSNMVNKLNLLDGTSIETNELYEEGTYLISLNDRIAQGVIKVVQQAEFVEVEELSDTERGTGGFGSTGV</sequence>
<dbReference type="InterPro" id="IPR029054">
    <property type="entry name" value="dUTPase-like"/>
</dbReference>
<name>A0A6N9Q8C5_9BACL</name>
<gene>
    <name evidence="7" type="ORF">ERL59_18780</name>
</gene>
<protein>
    <recommendedName>
        <fullName evidence="2">dUTP diphosphatase</fullName>
        <ecNumber evidence="2">3.6.1.23</ecNumber>
    </recommendedName>
</protein>
<dbReference type="RefSeq" id="WP_160647817.1">
    <property type="nucleotide sequence ID" value="NZ_SIJB01000049.1"/>
</dbReference>
<evidence type="ECO:0000256" key="3">
    <source>
        <dbReference type="ARBA" id="ARBA00022801"/>
    </source>
</evidence>
<comment type="catalytic activity">
    <reaction evidence="5">
        <text>dUTP + H2O = dUMP + diphosphate + H(+)</text>
        <dbReference type="Rhea" id="RHEA:10248"/>
        <dbReference type="ChEBI" id="CHEBI:15377"/>
        <dbReference type="ChEBI" id="CHEBI:15378"/>
        <dbReference type="ChEBI" id="CHEBI:33019"/>
        <dbReference type="ChEBI" id="CHEBI:61555"/>
        <dbReference type="ChEBI" id="CHEBI:246422"/>
        <dbReference type="EC" id="3.6.1.23"/>
    </reaction>
</comment>
<dbReference type="GO" id="GO:0006226">
    <property type="term" value="P:dUMP biosynthetic process"/>
    <property type="evidence" value="ECO:0007669"/>
    <property type="project" value="InterPro"/>
</dbReference>
<organism evidence="7 8">
    <name type="scientific">Chengkuizengella marina</name>
    <dbReference type="NCBI Taxonomy" id="2507566"/>
    <lineage>
        <taxon>Bacteria</taxon>
        <taxon>Bacillati</taxon>
        <taxon>Bacillota</taxon>
        <taxon>Bacilli</taxon>
        <taxon>Bacillales</taxon>
        <taxon>Paenibacillaceae</taxon>
        <taxon>Chengkuizengella</taxon>
    </lineage>
</organism>
<evidence type="ECO:0000256" key="1">
    <source>
        <dbReference type="ARBA" id="ARBA00006581"/>
    </source>
</evidence>
<dbReference type="Gene3D" id="2.70.40.10">
    <property type="match status" value="1"/>
</dbReference>
<dbReference type="GO" id="GO:0000287">
    <property type="term" value="F:magnesium ion binding"/>
    <property type="evidence" value="ECO:0007669"/>
    <property type="project" value="InterPro"/>
</dbReference>
<feature type="domain" description="dUTPase-like" evidence="6">
    <location>
        <begin position="12"/>
        <end position="99"/>
    </location>
</feature>
<dbReference type="EC" id="3.6.1.23" evidence="2"/>
<dbReference type="OrthoDB" id="9809956at2"/>
<evidence type="ECO:0000256" key="2">
    <source>
        <dbReference type="ARBA" id="ARBA00012379"/>
    </source>
</evidence>